<evidence type="ECO:0000313" key="1">
    <source>
        <dbReference type="EMBL" id="KAK8839990.1"/>
    </source>
</evidence>
<dbReference type="EMBL" id="JAPFFF010000049">
    <property type="protein sequence ID" value="KAK8839990.1"/>
    <property type="molecule type" value="Genomic_DNA"/>
</dbReference>
<organism evidence="1 2">
    <name type="scientific">Tritrichomonas musculus</name>
    <dbReference type="NCBI Taxonomy" id="1915356"/>
    <lineage>
        <taxon>Eukaryota</taxon>
        <taxon>Metamonada</taxon>
        <taxon>Parabasalia</taxon>
        <taxon>Tritrichomonadida</taxon>
        <taxon>Tritrichomonadidae</taxon>
        <taxon>Tritrichomonas</taxon>
    </lineage>
</organism>
<protein>
    <submittedName>
        <fullName evidence="1">Uncharacterized protein</fullName>
    </submittedName>
</protein>
<reference evidence="1 2" key="1">
    <citation type="submission" date="2024-04" db="EMBL/GenBank/DDBJ databases">
        <title>Tritrichomonas musculus Genome.</title>
        <authorList>
            <person name="Alves-Ferreira E."/>
            <person name="Grigg M."/>
            <person name="Lorenzi H."/>
            <person name="Galac M."/>
        </authorList>
    </citation>
    <scope>NUCLEOTIDE SEQUENCE [LARGE SCALE GENOMIC DNA]</scope>
    <source>
        <strain evidence="1 2">EAF2021</strain>
    </source>
</reference>
<sequence length="878" mass="104160">MENGYKTMKDIKAQFSSSGEILFLRYLIEYDTYLAIGGQPDKNIIPPIEHFAEDVDIMSEVLDLQQKRYKILCWNWEIQPHTIWQEVGFTKDESKMIYEVAKKKHQYKEFWEEAVLPYYTEKNMIISSDGALNCCYFQMTNYYLNQFPGTPWTTYSFWPDEERSKMSYQIYETYIRPTISIRKEREVNLSIWDMHWNGGQQEENRLCQVMLAAKWEIDNDKYLTFQDNGGKPDPTSITLIRSTGALNLQHAILTLQNSGTTFSADNLSRLIFDVATNFQQLRTIMALKQCKFNQEMLNNEFAKNNFLDEYNRYAYLQMGQDERFDQDWTNAYNQAHLTIAKKEMDIALQIWGSGGTPEAYLEEKEAVLKNAVIQEIDELINTMNQRIVAATQSQQTKENEILQLLKEENEKKQKHIRGLETNDAMYKNVTKYFNWFYPGRTDEEFQAKLDSYKNKSLEEAEREMKDEVSRLCDAWNANQEYLKQKIKTNIPEFGSWSDDDFWKPGKQTELFEKKKIQLLNQNKGNPQSVQAQLDKEWDEKFPALLALIKDDQRLIKLRPCIGKELFARFAFDIDKLEKYLTKIYPLSIQMLEFCPYFYQWFREEIDNPDALETVETNLTETLSEFKNRKEDFQKNKKIQTLMGRNQDIATWEDLAGHCKNDKDVKLWIQMKKGWMNHKRFSNTNDINFIFDFYPKFYECEKDLSRLNQYLSDQGMQNTDEDDELLPNIEQLVTHYIKIKNKSHQNLYIFVENNWENFLSKYLNDAEDCETFEQYILKKYQNKGYSSDEARFLDNVGKMSIKCANDIENLQKMENEAHTIIVEVGDGDTTHYTLEKAIEKYNSVSEEKIKNQEHAIKIFYQKGWEMEDGVKWLVVIVYQ</sequence>
<keyword evidence="2" id="KW-1185">Reference proteome</keyword>
<accession>A0ABR2H3E5</accession>
<name>A0ABR2H3E5_9EUKA</name>
<gene>
    <name evidence="1" type="ORF">M9Y10_031275</name>
</gene>
<comment type="caution">
    <text evidence="1">The sequence shown here is derived from an EMBL/GenBank/DDBJ whole genome shotgun (WGS) entry which is preliminary data.</text>
</comment>
<evidence type="ECO:0000313" key="2">
    <source>
        <dbReference type="Proteomes" id="UP001470230"/>
    </source>
</evidence>
<dbReference type="Proteomes" id="UP001470230">
    <property type="component" value="Unassembled WGS sequence"/>
</dbReference>
<proteinExistence type="predicted"/>